<dbReference type="AlphaFoldDB" id="A0A1A7RE17"/>
<accession>A0A1A7RE17</accession>
<dbReference type="PRINTS" id="PR00081">
    <property type="entry name" value="GDHRDH"/>
</dbReference>
<reference evidence="5" key="1">
    <citation type="submission" date="2016-06" db="EMBL/GenBank/DDBJ databases">
        <authorList>
            <person name="Radolfova-Krizova L."/>
            <person name="Nemec A."/>
        </authorList>
    </citation>
    <scope>NUCLEOTIDE SEQUENCE [LARGE SCALE GENOMIC DNA]</scope>
    <source>
        <strain evidence="5">ANC 4275</strain>
    </source>
</reference>
<dbReference type="PANTHER" id="PTHR44196">
    <property type="entry name" value="DEHYDROGENASE/REDUCTASE SDR FAMILY MEMBER 7B"/>
    <property type="match status" value="1"/>
</dbReference>
<protein>
    <submittedName>
        <fullName evidence="4">Short-chain dehydrogenase</fullName>
    </submittedName>
</protein>
<sequence>MGLFGKKNKPSENAYAVVTGAGSGIGRSFALELARRGGTVVCADIHLEAAQETVDQIQSTTSSNAYAVQCDVGKAEQVQALAEQAEQLMGHDVTLVINNAGVGLGGKVDELTLDDWQWCMHVNLWGVVHGCHYFVPKLKQNKQGGAIINVASAAAYTAAPEMTAYNVTKSSVLALSETLSAELRSANIRVNVLCPTLVPTNIMKNGRLPNRYSGLADQLLMNHAFTTSHDVVNLTLNNLDAGKLYTIPQPDAKLFWWLKRLSPQTYTRLLGVGYPIFNNYIKKSGAKA</sequence>
<dbReference type="PRINTS" id="PR00080">
    <property type="entry name" value="SDRFAMILY"/>
</dbReference>
<dbReference type="Pfam" id="PF00106">
    <property type="entry name" value="adh_short"/>
    <property type="match status" value="1"/>
</dbReference>
<dbReference type="GO" id="GO:0016491">
    <property type="term" value="F:oxidoreductase activity"/>
    <property type="evidence" value="ECO:0007669"/>
    <property type="project" value="UniProtKB-KW"/>
</dbReference>
<dbReference type="CDD" id="cd05233">
    <property type="entry name" value="SDR_c"/>
    <property type="match status" value="1"/>
</dbReference>
<dbReference type="InterPro" id="IPR002347">
    <property type="entry name" value="SDR_fam"/>
</dbReference>
<proteinExistence type="inferred from homology"/>
<dbReference type="GO" id="GO:0016020">
    <property type="term" value="C:membrane"/>
    <property type="evidence" value="ECO:0007669"/>
    <property type="project" value="TreeGrafter"/>
</dbReference>
<dbReference type="PANTHER" id="PTHR44196:SF1">
    <property type="entry name" value="DEHYDROGENASE_REDUCTASE SDR FAMILY MEMBER 7B"/>
    <property type="match status" value="1"/>
</dbReference>
<keyword evidence="2" id="KW-0560">Oxidoreductase</keyword>
<name>A0A1A7RE17_9GAMM</name>
<comment type="similarity">
    <text evidence="1 3">Belongs to the short-chain dehydrogenases/reductases (SDR) family.</text>
</comment>
<dbReference type="SUPFAM" id="SSF51735">
    <property type="entry name" value="NAD(P)-binding Rossmann-fold domains"/>
    <property type="match status" value="1"/>
</dbReference>
<dbReference type="STRING" id="1443941.A9J31_12350"/>
<dbReference type="Gene3D" id="3.40.50.720">
    <property type="entry name" value="NAD(P)-binding Rossmann-like Domain"/>
    <property type="match status" value="1"/>
</dbReference>
<evidence type="ECO:0000256" key="2">
    <source>
        <dbReference type="ARBA" id="ARBA00023002"/>
    </source>
</evidence>
<evidence type="ECO:0000313" key="5">
    <source>
        <dbReference type="Proteomes" id="UP000185753"/>
    </source>
</evidence>
<evidence type="ECO:0000313" key="4">
    <source>
        <dbReference type="EMBL" id="OBX29673.1"/>
    </source>
</evidence>
<dbReference type="OrthoDB" id="4690547at2"/>
<keyword evidence="5" id="KW-1185">Reference proteome</keyword>
<dbReference type="InterPro" id="IPR036291">
    <property type="entry name" value="NAD(P)-bd_dom_sf"/>
</dbReference>
<dbReference type="InterPro" id="IPR020904">
    <property type="entry name" value="Sc_DH/Rdtase_CS"/>
</dbReference>
<dbReference type="EMBL" id="LZDS01000004">
    <property type="protein sequence ID" value="OBX29673.1"/>
    <property type="molecule type" value="Genomic_DNA"/>
</dbReference>
<comment type="caution">
    <text evidence="4">The sequence shown here is derived from an EMBL/GenBank/DDBJ whole genome shotgun (WGS) entry which is preliminary data.</text>
</comment>
<dbReference type="FunFam" id="3.40.50.720:FF:000084">
    <property type="entry name" value="Short-chain dehydrogenase reductase"/>
    <property type="match status" value="1"/>
</dbReference>
<dbReference type="Proteomes" id="UP000185753">
    <property type="component" value="Unassembled WGS sequence"/>
</dbReference>
<gene>
    <name evidence="4" type="ORF">A9J31_12350</name>
</gene>
<dbReference type="PROSITE" id="PS00061">
    <property type="entry name" value="ADH_SHORT"/>
    <property type="match status" value="1"/>
</dbReference>
<dbReference type="RefSeq" id="WP_067762353.1">
    <property type="nucleotide sequence ID" value="NZ_LZDS01000004.1"/>
</dbReference>
<organism evidence="4 5">
    <name type="scientific">Acinetobacter gandensis</name>
    <dbReference type="NCBI Taxonomy" id="1443941"/>
    <lineage>
        <taxon>Bacteria</taxon>
        <taxon>Pseudomonadati</taxon>
        <taxon>Pseudomonadota</taxon>
        <taxon>Gammaproteobacteria</taxon>
        <taxon>Moraxellales</taxon>
        <taxon>Moraxellaceae</taxon>
        <taxon>Acinetobacter</taxon>
    </lineage>
</organism>
<evidence type="ECO:0000256" key="3">
    <source>
        <dbReference type="RuleBase" id="RU000363"/>
    </source>
</evidence>
<evidence type="ECO:0000256" key="1">
    <source>
        <dbReference type="ARBA" id="ARBA00006484"/>
    </source>
</evidence>